<dbReference type="InterPro" id="IPR012334">
    <property type="entry name" value="Pectin_lyas_fold"/>
</dbReference>
<dbReference type="EMBL" id="CP046171">
    <property type="protein sequence ID" value="QIS02059.1"/>
    <property type="molecule type" value="Genomic_DNA"/>
</dbReference>
<organism evidence="1 2">
    <name type="scientific">Nocardia brasiliensis</name>
    <dbReference type="NCBI Taxonomy" id="37326"/>
    <lineage>
        <taxon>Bacteria</taxon>
        <taxon>Bacillati</taxon>
        <taxon>Actinomycetota</taxon>
        <taxon>Actinomycetes</taxon>
        <taxon>Mycobacteriales</taxon>
        <taxon>Nocardiaceae</taxon>
        <taxon>Nocardia</taxon>
    </lineage>
</organism>
<proteinExistence type="predicted"/>
<name>A0A6G9XME4_NOCBR</name>
<dbReference type="RefSeq" id="WP_167461164.1">
    <property type="nucleotide sequence ID" value="NZ_CP046171.1"/>
</dbReference>
<dbReference type="Proteomes" id="UP000501705">
    <property type="component" value="Chromosome"/>
</dbReference>
<evidence type="ECO:0000313" key="1">
    <source>
        <dbReference type="EMBL" id="QIS02059.1"/>
    </source>
</evidence>
<dbReference type="AlphaFoldDB" id="A0A6G9XME4"/>
<accession>A0A6G9XME4</accession>
<dbReference type="NCBIfam" id="TIGR04214">
    <property type="entry name" value="CSLREA_Nterm"/>
    <property type="match status" value="1"/>
</dbReference>
<gene>
    <name evidence="1" type="ORF">F5X71_06780</name>
</gene>
<protein>
    <submittedName>
        <fullName evidence="1">CSLREA domain-containing protein</fullName>
    </submittedName>
</protein>
<reference evidence="1 2" key="1">
    <citation type="journal article" date="2019" name="ACS Chem. Biol.">
        <title>Identification and Mobilization of a Cryptic Antibiotic Biosynthesis Gene Locus from a Human-Pathogenic Nocardia Isolate.</title>
        <authorList>
            <person name="Herisse M."/>
            <person name="Ishida K."/>
            <person name="Porter J.L."/>
            <person name="Howden B."/>
            <person name="Hertweck C."/>
            <person name="Stinear T.P."/>
            <person name="Pidot S.J."/>
        </authorList>
    </citation>
    <scope>NUCLEOTIDE SEQUENCE [LARGE SCALE GENOMIC DNA]</scope>
    <source>
        <strain evidence="1 2">AUSMDU00024985</strain>
    </source>
</reference>
<sequence>MKISSLSLLGVVILGALYGVPIRAAADTGSAGAVPGTFTVTTTADGAAANPFDGICRTDAGECTLRAAIQAANVRPGSTIRVPEGRYELTIPPNFWNTNGPFIDPATGDLDVTADTTIEGAGQDRTVIDAGHRDRVMLTTAHVSLSGLTITGGNATEHEIPLFETGGGGIANSGKLILDHVTVVGNAADYGGGIFNIPVADMKMTDSIVTANAAGEAGGIRCDNTCTFTRTVITDNRVVNPRVKWYRFGGFAGRGGGLDIRGVGAVVLIDSVVTGNSADEGGGGINIAPAYLDSLPYQFTDVFNPGMGQLILHGSTIAQNTAGLGEQNCKKVFATIVSTGGNLSNDHSCDLTAAGDAVRPDAGSR</sequence>
<dbReference type="Gene3D" id="2.160.20.10">
    <property type="entry name" value="Single-stranded right-handed beta-helix, Pectin lyase-like"/>
    <property type="match status" value="1"/>
</dbReference>
<dbReference type="InterPro" id="IPR026457">
    <property type="entry name" value="CSLREA_Nterm"/>
</dbReference>
<dbReference type="InterPro" id="IPR011050">
    <property type="entry name" value="Pectin_lyase_fold/virulence"/>
</dbReference>
<dbReference type="SUPFAM" id="SSF51126">
    <property type="entry name" value="Pectin lyase-like"/>
    <property type="match status" value="1"/>
</dbReference>
<evidence type="ECO:0000313" key="2">
    <source>
        <dbReference type="Proteomes" id="UP000501705"/>
    </source>
</evidence>